<name>A0A6H9VB47_9ACTN</name>
<gene>
    <name evidence="2" type="ORF">F7R91_01635</name>
</gene>
<evidence type="ECO:0000256" key="1">
    <source>
        <dbReference type="SAM" id="MobiDB-lite"/>
    </source>
</evidence>
<feature type="compositionally biased region" description="Polar residues" evidence="1">
    <location>
        <begin position="178"/>
        <end position="193"/>
    </location>
</feature>
<accession>A0A6H9VB47</accession>
<sequence length="477" mass="51372">MAQLEDLSDRCFAELEQLVESVASADLLEKCSGLLSLLPATLIGATASIFNKARVLRKEMLKVVDHAYLQRLENPDDKTAESILAASALLGLLTVDPGNVRVKPSQESRQPVASMEARQLLAGSWTLNGIGDRQVRTNAPKYLRAFQHALNDHLEKLSQAPHASSAEECSESGADGETGQSRPAESLTSSDSHTAQHNEQSEESTIVPPPEPKKEPSRRAFLGLAAGGVLGIGVAVFYASHPGGSSADDTNQSSVTISASAVRLKDEGNMTVVPGNFKPGAEMKRLFATPGAATDSSAVKDFLRREGVNHEEMTIRVTVAGPEGLEIVDIKPIISKKQEPLNGTLFLIGTQGQGGNRTIRASIDLDKQAPVARELIYSDETMASPTPGRPLFELETFPIGEETNGKRVFVIQAASLKYYVEFTLEFTYNLTGQDKTVTVDNGGKPFRVTGNRCDYEQVYVPQGDYSLALGQSPLCDE</sequence>
<dbReference type="EMBL" id="VZRB01000001">
    <property type="protein sequence ID" value="KAB1150707.1"/>
    <property type="molecule type" value="Genomic_DNA"/>
</dbReference>
<comment type="caution">
    <text evidence="2">The sequence shown here is derived from an EMBL/GenBank/DDBJ whole genome shotgun (WGS) entry which is preliminary data.</text>
</comment>
<keyword evidence="3" id="KW-1185">Reference proteome</keyword>
<organism evidence="2 3">
    <name type="scientific">Streptomyces luteolifulvus</name>
    <dbReference type="NCBI Taxonomy" id="2615112"/>
    <lineage>
        <taxon>Bacteria</taxon>
        <taxon>Bacillati</taxon>
        <taxon>Actinomycetota</taxon>
        <taxon>Actinomycetes</taxon>
        <taxon>Kitasatosporales</taxon>
        <taxon>Streptomycetaceae</taxon>
        <taxon>Streptomyces</taxon>
    </lineage>
</organism>
<protein>
    <submittedName>
        <fullName evidence="2">Uncharacterized protein</fullName>
    </submittedName>
</protein>
<feature type="compositionally biased region" description="Low complexity" evidence="1">
    <location>
        <begin position="160"/>
        <end position="177"/>
    </location>
</feature>
<evidence type="ECO:0000313" key="2">
    <source>
        <dbReference type="EMBL" id="KAB1150707.1"/>
    </source>
</evidence>
<dbReference type="RefSeq" id="WP_150943609.1">
    <property type="nucleotide sequence ID" value="NZ_VZRB01000001.1"/>
</dbReference>
<proteinExistence type="predicted"/>
<dbReference type="AlphaFoldDB" id="A0A6H9VB47"/>
<reference evidence="2 3" key="1">
    <citation type="submission" date="2019-09" db="EMBL/GenBank/DDBJ databases">
        <title>Screening of Novel Bioactive Compounds from Soil-Associated.</title>
        <authorList>
            <person name="Zhao S."/>
        </authorList>
    </citation>
    <scope>NUCLEOTIDE SEQUENCE [LARGE SCALE GENOMIC DNA]</scope>
    <source>
        <strain evidence="2 3">HIT-DPA4</strain>
    </source>
</reference>
<feature type="region of interest" description="Disordered" evidence="1">
    <location>
        <begin position="158"/>
        <end position="217"/>
    </location>
</feature>
<dbReference type="Proteomes" id="UP000442707">
    <property type="component" value="Unassembled WGS sequence"/>
</dbReference>
<evidence type="ECO:0000313" key="3">
    <source>
        <dbReference type="Proteomes" id="UP000442707"/>
    </source>
</evidence>